<dbReference type="PANTHER" id="PTHR24148:SF73">
    <property type="entry name" value="HET DOMAIN PROTEIN (AFU_ORTHOLOGUE AFUA_8G01020)"/>
    <property type="match status" value="1"/>
</dbReference>
<feature type="transmembrane region" description="Helical" evidence="1">
    <location>
        <begin position="126"/>
        <end position="146"/>
    </location>
</feature>
<feature type="transmembrane region" description="Helical" evidence="1">
    <location>
        <begin position="87"/>
        <end position="106"/>
    </location>
</feature>
<evidence type="ECO:0000256" key="1">
    <source>
        <dbReference type="SAM" id="Phobius"/>
    </source>
</evidence>
<keyword evidence="1" id="KW-1133">Transmembrane helix</keyword>
<protein>
    <submittedName>
        <fullName evidence="3">Heterokaryon incompatibility</fullName>
    </submittedName>
</protein>
<evidence type="ECO:0000313" key="4">
    <source>
        <dbReference type="Proteomes" id="UP001056384"/>
    </source>
</evidence>
<feature type="domain" description="Heterokaryon incompatibility" evidence="2">
    <location>
        <begin position="213"/>
        <end position="357"/>
    </location>
</feature>
<feature type="transmembrane region" description="Helical" evidence="1">
    <location>
        <begin position="366"/>
        <end position="387"/>
    </location>
</feature>
<keyword evidence="4" id="KW-1185">Reference proteome</keyword>
<dbReference type="Pfam" id="PF06985">
    <property type="entry name" value="HET"/>
    <property type="match status" value="1"/>
</dbReference>
<reference evidence="3" key="1">
    <citation type="submission" date="2022-06" db="EMBL/GenBank/DDBJ databases">
        <title>Complete genome sequences of two strains of the flax pathogen Septoria linicola.</title>
        <authorList>
            <person name="Lapalu N."/>
            <person name="Simon A."/>
            <person name="Demenou B."/>
            <person name="Paumier D."/>
            <person name="Guillot M.-P."/>
            <person name="Gout L."/>
            <person name="Valade R."/>
        </authorList>
    </citation>
    <scope>NUCLEOTIDE SEQUENCE</scope>
    <source>
        <strain evidence="3">SE15195</strain>
    </source>
</reference>
<sequence length="778" mass="87741">MWSICSGAGLLAYLATSPSTHLFAIHRLLMQFILPAILAKAQHVLNKGPLNETSILWLLQRDSALAYCIAFATVASITSIRNFLLRTMTWVLLPALYVWVGMILRASQSRWTSNFGRLMLWPPVQVATALSSALHLYSVSVAWLCYRFPHYLDHKLTQIAQARRLDARTSRYRYRPLLPGQIRLLRLTPRTWLIGGPIHLRLIHVTRQTTIPYTAVSYHWGGAALTEIIYIDGYPLSVTATAFKVLRACRSSSSEQTIWIDAICINQDDLGEKTEQVQHMSDIYSRATRVVLYPSLDWYARAAAPTLNQLMVAPQALAGHPRGLQQLVIGKHDSRRKRAVVELLLSEYFRRMWIVQEITAGKNVQLYYGGYYIPWIMFFELLVVRVVNSETRDIFSMLSGKNIQTFQDSSTFLNIYALHGFWMHKLSQASESMPLDIILLQTSKFHATDPQDLVFGLIGISDCAKIDLLRPDYLKSPEQVFVETSRFLLTAQEVCPLHLLTLGGIGYNACRRPIPSWAMDRSEYRPSNLLVDAYMTENTFRAAGNTIGLVREDVQAGAMLVDGVLLDDSIAHLSTAGVLDFGGMLPGEKAHSSKFAYCKKIFFKAAVELVGEARGDISFEKESFNDDLWQTLIAGRVNRELVTDQRWKVLAHALYSSFDWINVDDGRFRSIFDQVLARYSLTFEPLDGARLISYNSSFVEACFGRRFAMTTAGRLCLVPPLSEPGDMIFIPLGSQVPYLIRTKHESRHSRLVGEAYVHSVMLGEQLATPYAVTTVTLG</sequence>
<evidence type="ECO:0000313" key="3">
    <source>
        <dbReference type="EMBL" id="USW50281.1"/>
    </source>
</evidence>
<evidence type="ECO:0000259" key="2">
    <source>
        <dbReference type="Pfam" id="PF06985"/>
    </source>
</evidence>
<proteinExistence type="predicted"/>
<keyword evidence="1" id="KW-0472">Membrane</keyword>
<organism evidence="3 4">
    <name type="scientific">Septoria linicola</name>
    <dbReference type="NCBI Taxonomy" id="215465"/>
    <lineage>
        <taxon>Eukaryota</taxon>
        <taxon>Fungi</taxon>
        <taxon>Dikarya</taxon>
        <taxon>Ascomycota</taxon>
        <taxon>Pezizomycotina</taxon>
        <taxon>Dothideomycetes</taxon>
        <taxon>Dothideomycetidae</taxon>
        <taxon>Mycosphaerellales</taxon>
        <taxon>Mycosphaerellaceae</taxon>
        <taxon>Septoria</taxon>
    </lineage>
</organism>
<dbReference type="EMBL" id="CP099419">
    <property type="protein sequence ID" value="USW50281.1"/>
    <property type="molecule type" value="Genomic_DNA"/>
</dbReference>
<name>A0A9Q9EFZ0_9PEZI</name>
<dbReference type="PANTHER" id="PTHR24148">
    <property type="entry name" value="ANKYRIN REPEAT DOMAIN-CONTAINING PROTEIN 39 HOMOLOG-RELATED"/>
    <property type="match status" value="1"/>
</dbReference>
<feature type="transmembrane region" description="Helical" evidence="1">
    <location>
        <begin position="64"/>
        <end position="80"/>
    </location>
</feature>
<dbReference type="Pfam" id="PF26639">
    <property type="entry name" value="Het-6_barrel"/>
    <property type="match status" value="1"/>
</dbReference>
<accession>A0A9Q9EFZ0</accession>
<dbReference type="InterPro" id="IPR052895">
    <property type="entry name" value="HetReg/Transcr_Mod"/>
</dbReference>
<keyword evidence="1" id="KW-0812">Transmembrane</keyword>
<dbReference type="InterPro" id="IPR010730">
    <property type="entry name" value="HET"/>
</dbReference>
<dbReference type="AlphaFoldDB" id="A0A9Q9EFZ0"/>
<dbReference type="Proteomes" id="UP001056384">
    <property type="component" value="Chromosome 2"/>
</dbReference>
<gene>
    <name evidence="3" type="ORF">Slin15195_G036000</name>
</gene>